<keyword evidence="2" id="KW-1185">Reference proteome</keyword>
<proteinExistence type="predicted"/>
<dbReference type="HOGENOM" id="CLU_2628533_0_0_1"/>
<accession>A0A0D0C4K4</accession>
<evidence type="ECO:0000313" key="2">
    <source>
        <dbReference type="Proteomes" id="UP000053593"/>
    </source>
</evidence>
<name>A0A0D0C4K4_9AGAR</name>
<gene>
    <name evidence="1" type="ORF">GYMLUDRAFT_179737</name>
</gene>
<dbReference type="EMBL" id="KN834837">
    <property type="protein sequence ID" value="KIK52767.1"/>
    <property type="molecule type" value="Genomic_DNA"/>
</dbReference>
<feature type="non-terminal residue" evidence="1">
    <location>
        <position position="1"/>
    </location>
</feature>
<sequence>LPYHKVDQMFQDTRIVVAPKLGIHSPIIFNQYITLCNAHFPIHLHLWVTSSGAVPTCSWFIHKFCMLEPDLCWAGQSM</sequence>
<protein>
    <submittedName>
        <fullName evidence="1">Uncharacterized protein</fullName>
    </submittedName>
</protein>
<organism evidence="1 2">
    <name type="scientific">Collybiopsis luxurians FD-317 M1</name>
    <dbReference type="NCBI Taxonomy" id="944289"/>
    <lineage>
        <taxon>Eukaryota</taxon>
        <taxon>Fungi</taxon>
        <taxon>Dikarya</taxon>
        <taxon>Basidiomycota</taxon>
        <taxon>Agaricomycotina</taxon>
        <taxon>Agaricomycetes</taxon>
        <taxon>Agaricomycetidae</taxon>
        <taxon>Agaricales</taxon>
        <taxon>Marasmiineae</taxon>
        <taxon>Omphalotaceae</taxon>
        <taxon>Collybiopsis</taxon>
        <taxon>Collybiopsis luxurians</taxon>
    </lineage>
</organism>
<dbReference type="Proteomes" id="UP000053593">
    <property type="component" value="Unassembled WGS sequence"/>
</dbReference>
<dbReference type="AlphaFoldDB" id="A0A0D0C4K4"/>
<evidence type="ECO:0000313" key="1">
    <source>
        <dbReference type="EMBL" id="KIK52767.1"/>
    </source>
</evidence>
<reference evidence="1 2" key="1">
    <citation type="submission" date="2014-04" db="EMBL/GenBank/DDBJ databases">
        <title>Evolutionary Origins and Diversification of the Mycorrhizal Mutualists.</title>
        <authorList>
            <consortium name="DOE Joint Genome Institute"/>
            <consortium name="Mycorrhizal Genomics Consortium"/>
            <person name="Kohler A."/>
            <person name="Kuo A."/>
            <person name="Nagy L.G."/>
            <person name="Floudas D."/>
            <person name="Copeland A."/>
            <person name="Barry K.W."/>
            <person name="Cichocki N."/>
            <person name="Veneault-Fourrey C."/>
            <person name="LaButti K."/>
            <person name="Lindquist E.A."/>
            <person name="Lipzen A."/>
            <person name="Lundell T."/>
            <person name="Morin E."/>
            <person name="Murat C."/>
            <person name="Riley R."/>
            <person name="Ohm R."/>
            <person name="Sun H."/>
            <person name="Tunlid A."/>
            <person name="Henrissat B."/>
            <person name="Grigoriev I.V."/>
            <person name="Hibbett D.S."/>
            <person name="Martin F."/>
        </authorList>
    </citation>
    <scope>NUCLEOTIDE SEQUENCE [LARGE SCALE GENOMIC DNA]</scope>
    <source>
        <strain evidence="1 2">FD-317 M1</strain>
    </source>
</reference>
<dbReference type="OrthoDB" id="5598396at2759"/>